<accession>A0ABT8DUU6</accession>
<keyword evidence="3" id="KW-1133">Transmembrane helix</keyword>
<evidence type="ECO:0000259" key="6">
    <source>
        <dbReference type="Pfam" id="PF04357"/>
    </source>
</evidence>
<gene>
    <name evidence="7" type="ORF">QWJ38_10995</name>
</gene>
<comment type="subcellular location">
    <subcellularLocation>
        <location evidence="1">Membrane</location>
        <topology evidence="1">Single-pass membrane protein</topology>
    </subcellularLocation>
</comment>
<organism evidence="7 8">
    <name type="scientific">Roseateles violae</name>
    <dbReference type="NCBI Taxonomy" id="3058042"/>
    <lineage>
        <taxon>Bacteria</taxon>
        <taxon>Pseudomonadati</taxon>
        <taxon>Pseudomonadota</taxon>
        <taxon>Betaproteobacteria</taxon>
        <taxon>Burkholderiales</taxon>
        <taxon>Sphaerotilaceae</taxon>
        <taxon>Roseateles</taxon>
    </lineage>
</organism>
<proteinExistence type="predicted"/>
<evidence type="ECO:0000256" key="4">
    <source>
        <dbReference type="ARBA" id="ARBA00023136"/>
    </source>
</evidence>
<comment type="caution">
    <text evidence="7">The sequence shown here is derived from an EMBL/GenBank/DDBJ whole genome shotgun (WGS) entry which is preliminary data.</text>
</comment>
<keyword evidence="8" id="KW-1185">Reference proteome</keyword>
<evidence type="ECO:0000256" key="5">
    <source>
        <dbReference type="SAM" id="MobiDB-lite"/>
    </source>
</evidence>
<evidence type="ECO:0000313" key="8">
    <source>
        <dbReference type="Proteomes" id="UP001228044"/>
    </source>
</evidence>
<protein>
    <submittedName>
        <fullName evidence="7">Translocation/assembly module TamB domain-containing protein</fullName>
    </submittedName>
</protein>
<dbReference type="RefSeq" id="WP_290359129.1">
    <property type="nucleotide sequence ID" value="NZ_JAUHHC010000003.1"/>
</dbReference>
<feature type="region of interest" description="Disordered" evidence="5">
    <location>
        <begin position="344"/>
        <end position="369"/>
    </location>
</feature>
<dbReference type="EMBL" id="JAUHHC010000003">
    <property type="protein sequence ID" value="MDN3920805.1"/>
    <property type="molecule type" value="Genomic_DNA"/>
</dbReference>
<dbReference type="PANTHER" id="PTHR36985">
    <property type="entry name" value="TRANSLOCATION AND ASSEMBLY MODULE SUBUNIT TAMB"/>
    <property type="match status" value="1"/>
</dbReference>
<dbReference type="PANTHER" id="PTHR36985:SF1">
    <property type="entry name" value="TRANSLOCATION AND ASSEMBLY MODULE SUBUNIT TAMB"/>
    <property type="match status" value="1"/>
</dbReference>
<reference evidence="7 8" key="1">
    <citation type="submission" date="2023-06" db="EMBL/GenBank/DDBJ databases">
        <title>Pelomonas sp. PFR6 16S ribosomal RNA gene Genome sequencing and assembly.</title>
        <authorList>
            <person name="Woo H."/>
        </authorList>
    </citation>
    <scope>NUCLEOTIDE SEQUENCE [LARGE SCALE GENOMIC DNA]</scope>
    <source>
        <strain evidence="7 8">PFR6</strain>
    </source>
</reference>
<evidence type="ECO:0000256" key="2">
    <source>
        <dbReference type="ARBA" id="ARBA00022692"/>
    </source>
</evidence>
<feature type="domain" description="Translocation and assembly module TamB C-terminal" evidence="6">
    <location>
        <begin position="1028"/>
        <end position="1369"/>
    </location>
</feature>
<sequence length="1370" mass="145218">MMALAVGLLVPLMMAAAVLGSLWALRSPAGSAWLLTQLPGLQIEAPEGSLLGEFSARRLVYALPGEGRLTISGLRWQGLGIAWSNSPRLWGQLQIARLQADRVDLLLPPSQEKSPPPTDLLLPLGIRVSVLEVGEFSMAALGERPLRGLKGSLDLSAEEGSVHRVRLDALQWERLRLAGTASAQTGGAMAIAATLNVQPLAAEEKTEARQLPDWRGSLGLAGPLRKLQARAELQAAGQRLQAEATLQPFEAWPLAALQAHAEQLDLSALLADMPRTALSGEARLESKGWAEPARLRLQFSNAAAGRWDQQRLPLQHIRLQIEGRPDQPESLRLSELEALLGAPGAPGGRIGGQGRLQAGKDAGKGSDSGWSLTTQLSGLRPAALDARLAPLRLDGRLQLSGAADVGSAPLQIAADLAGDWPGGTTGPVQIALQASLQGRALEIRQARLESGRSRLQLAGTASQPEGGGWRAEARLALQDFDPRLLWAGAPGSAWQRSASGLNAEGLLKLQQDARAQGWPLGQVQLRLAPSKLAGVALGGKLDYAHDGGRDALLQAQLELAENRLLLLSRLPGTLAAPTLDTQIELAAPKLAGLTPLLALLQPNAQLSGAAEGKLGLLLRRAEAQRRQGPAPWQLSGDGQLSLSNLRIDGPLRAGIAQGRLRWAAGGRLDSPLLLNAELDRATLAGQLINKLSLDLQGSWAEHRLALSLQGLMNPPTAGQRSGAAAPSVSGEGRLTLSGALSGAPLQAWQDGNPLSWKAQIAQLLLRPSEAARPDWLKAAGLELQLQTDAGLAPASAALAPGGLELAGARLRWSELRWQAPRARGEPADVRAEIELQPLALAPLLARWQPDFGWGGELVIGGRASLRSLPQLQLNAVLERAGGDLSVTDERGVQALGLSDLRIGLTVIDGQWQFTQALAGSHMGSLGGAVTVHAERRALWPAPNARLEGVLQANVANLGTWGGWVPPGWRLGGALSAGVRLAGSFGAPQVVGEASGRGIALRNPLLGVDVSDGAFALSFDGPTATLASLSARAGAGTINASGEARLGAQPSARLELKADHFALLNRVDRRLLASGQAQLQLGAQELKLDGRFLIDEGLFDFSRSNAPSLGDDVYVMRPEQQLPAELAKPAAGQRERKTRVNLELDLGRELKLRGRGLDSRLRGELKLSQLDGPPRLTGTVRTVGGSYNAYGQKLDIERGELTFTGAYDNPRLDVEAVRPNADVRVGVKVTGTAENPRVKLFSEPEMNDTDKLSWLVLGRGSEGLDGQDTALLQTAALALLSGEGEGATDKVIKGLGLDELSVSPGGDDDTRGTVVRLGKQLSRRWYVGYERGLNATTGSWQLIYRIAQRFTVRAQSGEENGIDLIWQWKWD</sequence>
<feature type="compositionally biased region" description="Gly residues" evidence="5">
    <location>
        <begin position="344"/>
        <end position="354"/>
    </location>
</feature>
<dbReference type="Proteomes" id="UP001228044">
    <property type="component" value="Unassembled WGS sequence"/>
</dbReference>
<evidence type="ECO:0000256" key="3">
    <source>
        <dbReference type="ARBA" id="ARBA00022989"/>
    </source>
</evidence>
<evidence type="ECO:0000313" key="7">
    <source>
        <dbReference type="EMBL" id="MDN3920805.1"/>
    </source>
</evidence>
<dbReference type="InterPro" id="IPR007452">
    <property type="entry name" value="TamB_C"/>
</dbReference>
<dbReference type="Pfam" id="PF04357">
    <property type="entry name" value="TamB"/>
    <property type="match status" value="1"/>
</dbReference>
<name>A0ABT8DUU6_9BURK</name>
<evidence type="ECO:0000256" key="1">
    <source>
        <dbReference type="ARBA" id="ARBA00004167"/>
    </source>
</evidence>
<keyword evidence="2" id="KW-0812">Transmembrane</keyword>
<keyword evidence="4" id="KW-0472">Membrane</keyword>